<feature type="chain" id="PRO_5018043229" description="Signal transduction histidine kinase internal region domain-containing protein" evidence="1">
    <location>
        <begin position="22"/>
        <end position="623"/>
    </location>
</feature>
<dbReference type="InterPro" id="IPR036890">
    <property type="entry name" value="HATPase_C_sf"/>
</dbReference>
<keyword evidence="4" id="KW-1185">Reference proteome</keyword>
<reference evidence="3 4" key="1">
    <citation type="submission" date="2018-11" db="EMBL/GenBank/DDBJ databases">
        <title>Rufibacter latericius sp. nov., isolated from water in Baiyang Lake.</title>
        <authorList>
            <person name="Yang Y."/>
        </authorList>
    </citation>
    <scope>NUCLEOTIDE SEQUENCE [LARGE SCALE GENOMIC DNA]</scope>
    <source>
        <strain evidence="3 4">R-22-1c-1</strain>
    </source>
</reference>
<dbReference type="Gene3D" id="3.30.565.10">
    <property type="entry name" value="Histidine kinase-like ATPase, C-terminal domain"/>
    <property type="match status" value="1"/>
</dbReference>
<evidence type="ECO:0000313" key="4">
    <source>
        <dbReference type="Proteomes" id="UP000272117"/>
    </source>
</evidence>
<dbReference type="EMBL" id="RJJD01000003">
    <property type="protein sequence ID" value="RNI29171.1"/>
    <property type="molecule type" value="Genomic_DNA"/>
</dbReference>
<name>A0A3M9MUG7_9BACT</name>
<dbReference type="PANTHER" id="PTHR34220:SF7">
    <property type="entry name" value="SENSOR HISTIDINE KINASE YPDA"/>
    <property type="match status" value="1"/>
</dbReference>
<accession>A0A3M9MUG7</accession>
<dbReference type="SUPFAM" id="SSF55874">
    <property type="entry name" value="ATPase domain of HSP90 chaperone/DNA topoisomerase II/histidine kinase"/>
    <property type="match status" value="1"/>
</dbReference>
<dbReference type="Proteomes" id="UP000272117">
    <property type="component" value="Unassembled WGS sequence"/>
</dbReference>
<dbReference type="InterPro" id="IPR010559">
    <property type="entry name" value="Sig_transdc_His_kin_internal"/>
</dbReference>
<proteinExistence type="predicted"/>
<evidence type="ECO:0000259" key="2">
    <source>
        <dbReference type="Pfam" id="PF06580"/>
    </source>
</evidence>
<organism evidence="3 4">
    <name type="scientific">Rufibacter latericius</name>
    <dbReference type="NCBI Taxonomy" id="2487040"/>
    <lineage>
        <taxon>Bacteria</taxon>
        <taxon>Pseudomonadati</taxon>
        <taxon>Bacteroidota</taxon>
        <taxon>Cytophagia</taxon>
        <taxon>Cytophagales</taxon>
        <taxon>Hymenobacteraceae</taxon>
        <taxon>Rufibacter</taxon>
    </lineage>
</organism>
<dbReference type="InterPro" id="IPR050640">
    <property type="entry name" value="Bact_2-comp_sensor_kinase"/>
</dbReference>
<dbReference type="InterPro" id="IPR011990">
    <property type="entry name" value="TPR-like_helical_dom_sf"/>
</dbReference>
<sequence>MRRCCLSLLLVVIGFSTFAQGQVPTIGVYSPSKMDSLRYELSREKSDTGKIKLLVLLARGSLQPGLVDSQLIYSERALALALKNNFPKGAYGAYKLKISAFRQKGRYPEALQAAYDNLHFAEQNKDSLGVWEALRHVMFTFNDMGEYHKTIPFARRSQRLVHSGIFQTEKDLKFRSLVGYMNFIGAAFAGLNQLDSALYYKRLAYKTAFYLQDNQDLAVTTSSLAQYFHQVAAHDSSLYYFRIALGYVGKSQFRFDIAADAQYGMADIYYQRHQRDSALLYAKRSLNISLQVKRLAAQTQAASLLHKLYAGKSPKDSAYKYLALTTTLKDSLFNEEKIKQIESIKYKEALRLHQLDQEKREARQLYETRIKTFSSIGGLVLLLSGAFFRYRIHQVRHEGQLKSVFNKKIHQTEMRALRAQMNPHFIFNCLNSINRYIVKSDHKTASGYLTKFSRLIRLILDNSTNENITLDKEIQTLQLYIEMEKLRFDNVFEYSIEVQGDLIPEEISIPSMLLQPYVENAIWHGLLHKESGGKLWVRFREASDDLLVAEVEDNGIGRQKAKELKSKEAIRNKSYGMQITQDRIFLINELYSINATVEVEDLVAPQGGALGTKVKVQMPAKVQ</sequence>
<protein>
    <recommendedName>
        <fullName evidence="2">Signal transduction histidine kinase internal region domain-containing protein</fullName>
    </recommendedName>
</protein>
<feature type="domain" description="Signal transduction histidine kinase internal region" evidence="2">
    <location>
        <begin position="413"/>
        <end position="490"/>
    </location>
</feature>
<dbReference type="OrthoDB" id="6190788at2"/>
<dbReference type="RefSeq" id="WP_123126230.1">
    <property type="nucleotide sequence ID" value="NZ_RJJD01000003.1"/>
</dbReference>
<evidence type="ECO:0000256" key="1">
    <source>
        <dbReference type="SAM" id="SignalP"/>
    </source>
</evidence>
<feature type="signal peptide" evidence="1">
    <location>
        <begin position="1"/>
        <end position="21"/>
    </location>
</feature>
<dbReference type="AlphaFoldDB" id="A0A3M9MUG7"/>
<dbReference type="GO" id="GO:0000155">
    <property type="term" value="F:phosphorelay sensor kinase activity"/>
    <property type="evidence" value="ECO:0007669"/>
    <property type="project" value="InterPro"/>
</dbReference>
<dbReference type="Pfam" id="PF06580">
    <property type="entry name" value="His_kinase"/>
    <property type="match status" value="1"/>
</dbReference>
<evidence type="ECO:0000313" key="3">
    <source>
        <dbReference type="EMBL" id="RNI29171.1"/>
    </source>
</evidence>
<dbReference type="PANTHER" id="PTHR34220">
    <property type="entry name" value="SENSOR HISTIDINE KINASE YPDA"/>
    <property type="match status" value="1"/>
</dbReference>
<dbReference type="GO" id="GO:0016020">
    <property type="term" value="C:membrane"/>
    <property type="evidence" value="ECO:0007669"/>
    <property type="project" value="InterPro"/>
</dbReference>
<keyword evidence="1" id="KW-0732">Signal</keyword>
<dbReference type="Gene3D" id="1.25.40.10">
    <property type="entry name" value="Tetratricopeptide repeat domain"/>
    <property type="match status" value="2"/>
</dbReference>
<gene>
    <name evidence="3" type="ORF">EFB08_07030</name>
</gene>
<comment type="caution">
    <text evidence="3">The sequence shown here is derived from an EMBL/GenBank/DDBJ whole genome shotgun (WGS) entry which is preliminary data.</text>
</comment>